<dbReference type="PANTHER" id="PTHR16222">
    <property type="entry name" value="ADP-RIBOSYLGLYCOHYDROLASE"/>
    <property type="match status" value="1"/>
</dbReference>
<dbReference type="Pfam" id="PF03747">
    <property type="entry name" value="ADP_ribosyl_GH"/>
    <property type="match status" value="1"/>
</dbReference>
<gene>
    <name evidence="4" type="ORF">AKJ50_01540</name>
</gene>
<evidence type="ECO:0000313" key="5">
    <source>
        <dbReference type="Proteomes" id="UP000070311"/>
    </source>
</evidence>
<feature type="binding site" evidence="3">
    <location>
        <position position="257"/>
    </location>
    <ligand>
        <name>Mg(2+)</name>
        <dbReference type="ChEBI" id="CHEBI:18420"/>
        <label>1</label>
    </ligand>
</feature>
<feature type="binding site" evidence="3">
    <location>
        <position position="49"/>
    </location>
    <ligand>
        <name>Mg(2+)</name>
        <dbReference type="ChEBI" id="CHEBI:18420"/>
        <label>1</label>
    </ligand>
</feature>
<evidence type="ECO:0000256" key="1">
    <source>
        <dbReference type="ARBA" id="ARBA00010702"/>
    </source>
</evidence>
<keyword evidence="3" id="KW-0479">Metal-binding</keyword>
<protein>
    <recommendedName>
        <fullName evidence="6">ADP-ribosylglycohydrolase</fullName>
    </recommendedName>
</protein>
<dbReference type="SUPFAM" id="SSF101478">
    <property type="entry name" value="ADP-ribosylglycohydrolase"/>
    <property type="match status" value="1"/>
</dbReference>
<dbReference type="PANTHER" id="PTHR16222:SF24">
    <property type="entry name" value="ADP-RIBOSYLHYDROLASE ARH3"/>
    <property type="match status" value="1"/>
</dbReference>
<feature type="binding site" evidence="3">
    <location>
        <position position="50"/>
    </location>
    <ligand>
        <name>Mg(2+)</name>
        <dbReference type="ChEBI" id="CHEBI:18420"/>
        <label>1</label>
    </ligand>
</feature>
<evidence type="ECO:0000256" key="2">
    <source>
        <dbReference type="ARBA" id="ARBA00022801"/>
    </source>
</evidence>
<dbReference type="InterPro" id="IPR036705">
    <property type="entry name" value="Ribosyl_crysJ1_sf"/>
</dbReference>
<evidence type="ECO:0000256" key="3">
    <source>
        <dbReference type="PIRSR" id="PIRSR605502-1"/>
    </source>
</evidence>
<keyword evidence="5" id="KW-1185">Reference proteome</keyword>
<accession>A0A133VFH2</accession>
<organism evidence="4 5">
    <name type="scientific">candidate division MSBL1 archaeon SCGC-AAA382A13</name>
    <dbReference type="NCBI Taxonomy" id="1698279"/>
    <lineage>
        <taxon>Archaea</taxon>
        <taxon>Methanobacteriati</taxon>
        <taxon>Methanobacteriota</taxon>
        <taxon>candidate division MSBL1</taxon>
    </lineage>
</organism>
<comment type="caution">
    <text evidence="4">The sequence shown here is derived from an EMBL/GenBank/DDBJ whole genome shotgun (WGS) entry which is preliminary data.</text>
</comment>
<feature type="binding site" evidence="3">
    <location>
        <position position="259"/>
    </location>
    <ligand>
        <name>Mg(2+)</name>
        <dbReference type="ChEBI" id="CHEBI:18420"/>
        <label>1</label>
    </ligand>
</feature>
<dbReference type="GO" id="GO:0016787">
    <property type="term" value="F:hydrolase activity"/>
    <property type="evidence" value="ECO:0007669"/>
    <property type="project" value="UniProtKB-KW"/>
</dbReference>
<comment type="cofactor">
    <cofactor evidence="3">
        <name>Mg(2+)</name>
        <dbReference type="ChEBI" id="CHEBI:18420"/>
    </cofactor>
    <text evidence="3">Binds 2 magnesium ions per subunit.</text>
</comment>
<dbReference type="InterPro" id="IPR050792">
    <property type="entry name" value="ADP-ribosylglycohydrolase"/>
</dbReference>
<dbReference type="Gene3D" id="1.10.4080.10">
    <property type="entry name" value="ADP-ribosylation/Crystallin J1"/>
    <property type="match status" value="1"/>
</dbReference>
<evidence type="ECO:0000313" key="4">
    <source>
        <dbReference type="EMBL" id="KXB05196.1"/>
    </source>
</evidence>
<reference evidence="4 5" key="1">
    <citation type="journal article" date="2016" name="Sci. Rep.">
        <title>Metabolic traits of an uncultured archaeal lineage -MSBL1- from brine pools of the Red Sea.</title>
        <authorList>
            <person name="Mwirichia R."/>
            <person name="Alam I."/>
            <person name="Rashid M."/>
            <person name="Vinu M."/>
            <person name="Ba-Alawi W."/>
            <person name="Anthony Kamau A."/>
            <person name="Kamanda Ngugi D."/>
            <person name="Goker M."/>
            <person name="Klenk H.P."/>
            <person name="Bajic V."/>
            <person name="Stingl U."/>
        </authorList>
    </citation>
    <scope>NUCLEOTIDE SEQUENCE [LARGE SCALE GENOMIC DNA]</scope>
    <source>
        <strain evidence="4">SCGC-AAA382A13</strain>
    </source>
</reference>
<feature type="binding site" evidence="3">
    <location>
        <position position="48"/>
    </location>
    <ligand>
        <name>Mg(2+)</name>
        <dbReference type="ChEBI" id="CHEBI:18420"/>
        <label>1</label>
    </ligand>
</feature>
<dbReference type="InterPro" id="IPR005502">
    <property type="entry name" value="Ribosyl_crysJ1"/>
</dbReference>
<comment type="similarity">
    <text evidence="1">Belongs to the ADP-ribosylglycohydrolase family.</text>
</comment>
<keyword evidence="2" id="KW-0378">Hydrolase</keyword>
<evidence type="ECO:0008006" key="6">
    <source>
        <dbReference type="Google" id="ProtNLM"/>
    </source>
</evidence>
<dbReference type="GO" id="GO:0046872">
    <property type="term" value="F:metal ion binding"/>
    <property type="evidence" value="ECO:0007669"/>
    <property type="project" value="UniProtKB-KW"/>
</dbReference>
<keyword evidence="3" id="KW-0460">Magnesium</keyword>
<dbReference type="AlphaFoldDB" id="A0A133VFH2"/>
<proteinExistence type="inferred from homology"/>
<sequence>MSLKSKFRGSLLGTGIGDALGRSREARGMIDISDIKKLADDKTILQYTDDTQQMISLAEMLIEKEEFDGEYFAERLVKNFDPSRGYGPGSTQAIKAFERGESWEEPAKRSFGGEGSYGNGSSMRTAPAGLFCYDDLANLRSFVKDCSRITHDHRLGVEGAILQSASIAIAVREDPSSIDSLDFLEKIRNYVKENEYLEKLEVIGELLRSDPDRRKFIRSLGNGVEAFNSVPTAVYCFLSNMESFEQAVAYSISLGGDADTIGAMTGAISGAFHGFESIPDGWIEKLEDKIRIIGLADELFEVKRG</sequence>
<name>A0A133VFH2_9EURY</name>
<feature type="binding site" evidence="3">
    <location>
        <position position="260"/>
    </location>
    <ligand>
        <name>Mg(2+)</name>
        <dbReference type="ChEBI" id="CHEBI:18420"/>
        <label>1</label>
    </ligand>
</feature>
<dbReference type="Proteomes" id="UP000070311">
    <property type="component" value="Unassembled WGS sequence"/>
</dbReference>
<dbReference type="EMBL" id="LHYD01000027">
    <property type="protein sequence ID" value="KXB05196.1"/>
    <property type="molecule type" value="Genomic_DNA"/>
</dbReference>